<protein>
    <recommendedName>
        <fullName evidence="2">Type 4 fimbrial biogenesis protein PilX N-terminal domain-containing protein</fullName>
    </recommendedName>
</protein>
<reference evidence="3 4" key="1">
    <citation type="submission" date="2016-12" db="EMBL/GenBank/DDBJ databases">
        <authorList>
            <person name="Song W.-J."/>
            <person name="Kurnit D.M."/>
        </authorList>
    </citation>
    <scope>NUCLEOTIDE SEQUENCE [LARGE SCALE GENOMIC DNA]</scope>
    <source>
        <strain evidence="3 4">IMCC3135</strain>
    </source>
</reference>
<keyword evidence="1" id="KW-1133">Transmembrane helix</keyword>
<keyword evidence="4" id="KW-1185">Reference proteome</keyword>
<feature type="transmembrane region" description="Helical" evidence="1">
    <location>
        <begin position="18"/>
        <end position="38"/>
    </location>
</feature>
<evidence type="ECO:0000259" key="2">
    <source>
        <dbReference type="Pfam" id="PF14341"/>
    </source>
</evidence>
<sequence length="186" mass="19341">MINASRARCQTPGRQQGVALVISLVLLVTMTILGVATLSGTRLNEKRTANAQQKSIAFEVAESGISSVWSKAYLTGAVTSDAADKGDDPAAIFSDDADTGLIGDFDQLSDGKGVNIEGTVSVQYCGETTNVGSDLSADESDVQLIFMLIDVNSVARVANSSTRADHVQRGAVTSVKTSRTGNCPAP</sequence>
<keyword evidence="1" id="KW-0472">Membrane</keyword>
<name>A0A2Z2NYN1_9GAMM</name>
<dbReference type="InterPro" id="IPR025746">
    <property type="entry name" value="PilX_N_dom"/>
</dbReference>
<evidence type="ECO:0000313" key="3">
    <source>
        <dbReference type="EMBL" id="ASJ76556.1"/>
    </source>
</evidence>
<dbReference type="Proteomes" id="UP000250079">
    <property type="component" value="Chromosome"/>
</dbReference>
<evidence type="ECO:0000313" key="4">
    <source>
        <dbReference type="Proteomes" id="UP000250079"/>
    </source>
</evidence>
<dbReference type="AlphaFoldDB" id="A0A2Z2NYN1"/>
<dbReference type="EMBL" id="CP018632">
    <property type="protein sequence ID" value="ASJ76556.1"/>
    <property type="molecule type" value="Genomic_DNA"/>
</dbReference>
<dbReference type="KEGG" id="gai:IMCC3135_32555"/>
<evidence type="ECO:0000256" key="1">
    <source>
        <dbReference type="SAM" id="Phobius"/>
    </source>
</evidence>
<accession>A0A2Z2NYN1</accession>
<keyword evidence="1" id="KW-0812">Transmembrane</keyword>
<gene>
    <name evidence="3" type="ORF">IMCC3135_32555</name>
</gene>
<dbReference type="Pfam" id="PF14341">
    <property type="entry name" value="PilX_N"/>
    <property type="match status" value="1"/>
</dbReference>
<dbReference type="RefSeq" id="WP_088921318.1">
    <property type="nucleotide sequence ID" value="NZ_CP018632.1"/>
</dbReference>
<feature type="domain" description="Type 4 fimbrial biogenesis protein PilX N-terminal" evidence="2">
    <location>
        <begin position="16"/>
        <end position="65"/>
    </location>
</feature>
<organism evidence="3 4">
    <name type="scientific">Granulosicoccus antarcticus IMCC3135</name>
    <dbReference type="NCBI Taxonomy" id="1192854"/>
    <lineage>
        <taxon>Bacteria</taxon>
        <taxon>Pseudomonadati</taxon>
        <taxon>Pseudomonadota</taxon>
        <taxon>Gammaproteobacteria</taxon>
        <taxon>Chromatiales</taxon>
        <taxon>Granulosicoccaceae</taxon>
        <taxon>Granulosicoccus</taxon>
    </lineage>
</organism>
<proteinExistence type="predicted"/>